<accession>A0A6C0KZ92</accession>
<proteinExistence type="predicted"/>
<reference evidence="1" key="1">
    <citation type="journal article" date="2020" name="Nature">
        <title>Giant virus diversity and host interactions through global metagenomics.</title>
        <authorList>
            <person name="Schulz F."/>
            <person name="Roux S."/>
            <person name="Paez-Espino D."/>
            <person name="Jungbluth S."/>
            <person name="Walsh D.A."/>
            <person name="Denef V.J."/>
            <person name="McMahon K.D."/>
            <person name="Konstantinidis K.T."/>
            <person name="Eloe-Fadrosh E.A."/>
            <person name="Kyrpides N.C."/>
            <person name="Woyke T."/>
        </authorList>
    </citation>
    <scope>NUCLEOTIDE SEQUENCE</scope>
    <source>
        <strain evidence="1">GVMAG-S-ERX555907-102</strain>
    </source>
</reference>
<protein>
    <submittedName>
        <fullName evidence="1">Uncharacterized protein</fullName>
    </submittedName>
</protein>
<name>A0A6C0KZ92_9ZZZZ</name>
<organism evidence="1">
    <name type="scientific">viral metagenome</name>
    <dbReference type="NCBI Taxonomy" id="1070528"/>
    <lineage>
        <taxon>unclassified sequences</taxon>
        <taxon>metagenomes</taxon>
        <taxon>organismal metagenomes</taxon>
    </lineage>
</organism>
<dbReference type="EMBL" id="MN741011">
    <property type="protein sequence ID" value="QHU22561.1"/>
    <property type="molecule type" value="Genomic_DNA"/>
</dbReference>
<dbReference type="AlphaFoldDB" id="A0A6C0KZ92"/>
<evidence type="ECO:0000313" key="1">
    <source>
        <dbReference type="EMBL" id="QHU22561.1"/>
    </source>
</evidence>
<sequence>MNEKEESLKLPHETTLINASKLSIQEDKPIMLDYWMDSCDSNASVMIGVKTNDEKLLVRSSEEFTSPISKIYRVSEDYIIMTENSIYVVSSNIPTRRIS</sequence>